<gene>
    <name evidence="2" type="ORF">FGO68_gene13417</name>
</gene>
<keyword evidence="3" id="KW-1185">Reference proteome</keyword>
<reference evidence="2" key="1">
    <citation type="submission" date="2019-06" db="EMBL/GenBank/DDBJ databases">
        <authorList>
            <person name="Zheng W."/>
        </authorList>
    </citation>
    <scope>NUCLEOTIDE SEQUENCE</scope>
    <source>
        <strain evidence="2">QDHG01</strain>
    </source>
</reference>
<protein>
    <submittedName>
        <fullName evidence="2">Uncharacterized protein</fullName>
    </submittedName>
</protein>
<feature type="compositionally biased region" description="Polar residues" evidence="1">
    <location>
        <begin position="110"/>
        <end position="123"/>
    </location>
</feature>
<evidence type="ECO:0000313" key="3">
    <source>
        <dbReference type="Proteomes" id="UP000785679"/>
    </source>
</evidence>
<feature type="compositionally biased region" description="Basic and acidic residues" evidence="1">
    <location>
        <begin position="91"/>
        <end position="109"/>
    </location>
</feature>
<dbReference type="AlphaFoldDB" id="A0A8J8NAC3"/>
<feature type="region of interest" description="Disordered" evidence="1">
    <location>
        <begin position="81"/>
        <end position="150"/>
    </location>
</feature>
<name>A0A8J8NAC3_HALGN</name>
<evidence type="ECO:0000313" key="2">
    <source>
        <dbReference type="EMBL" id="TNV71009.1"/>
    </source>
</evidence>
<feature type="compositionally biased region" description="Basic and acidic residues" evidence="1">
    <location>
        <begin position="125"/>
        <end position="135"/>
    </location>
</feature>
<evidence type="ECO:0000256" key="1">
    <source>
        <dbReference type="SAM" id="MobiDB-lite"/>
    </source>
</evidence>
<sequence>MHSVRKPPGLNRYDYIIVRNLYYILIISNLIDIPKFRPINSKMGNTNPTSCCCDNSQLHEQQTSSSRKESKQCTIHMNFAHPSTVHNSQSRSEHHSKSQHDKARVDTTTRRQSACISSPNNIDRGNADDKDDSIHSQKQPRGKHLSNGFDGCVDSTEISTMSQPQIYHSQFGVANLKAKKHTVIVKKVTGKKVVVTTKKSYAQENNEFGLNPVDIITESSARDSVSQDGDEFQAIRDKSVIQQENCTTERSKELMFPLEKSGQQI</sequence>
<comment type="caution">
    <text evidence="2">The sequence shown here is derived from an EMBL/GenBank/DDBJ whole genome shotgun (WGS) entry which is preliminary data.</text>
</comment>
<proteinExistence type="predicted"/>
<accession>A0A8J8NAC3</accession>
<dbReference type="Proteomes" id="UP000785679">
    <property type="component" value="Unassembled WGS sequence"/>
</dbReference>
<dbReference type="EMBL" id="RRYP01031144">
    <property type="protein sequence ID" value="TNV71009.1"/>
    <property type="molecule type" value="Genomic_DNA"/>
</dbReference>
<organism evidence="2 3">
    <name type="scientific">Halteria grandinella</name>
    <dbReference type="NCBI Taxonomy" id="5974"/>
    <lineage>
        <taxon>Eukaryota</taxon>
        <taxon>Sar</taxon>
        <taxon>Alveolata</taxon>
        <taxon>Ciliophora</taxon>
        <taxon>Intramacronucleata</taxon>
        <taxon>Spirotrichea</taxon>
        <taxon>Stichotrichia</taxon>
        <taxon>Sporadotrichida</taxon>
        <taxon>Halteriidae</taxon>
        <taxon>Halteria</taxon>
    </lineage>
</organism>